<feature type="compositionally biased region" description="Basic and acidic residues" evidence="1">
    <location>
        <begin position="209"/>
        <end position="219"/>
    </location>
</feature>
<dbReference type="Proteomes" id="UP001341840">
    <property type="component" value="Unassembled WGS sequence"/>
</dbReference>
<feature type="compositionally biased region" description="Basic and acidic residues" evidence="1">
    <location>
        <begin position="483"/>
        <end position="495"/>
    </location>
</feature>
<feature type="compositionally biased region" description="Basic and acidic residues" evidence="1">
    <location>
        <begin position="190"/>
        <end position="200"/>
    </location>
</feature>
<keyword evidence="3" id="KW-1185">Reference proteome</keyword>
<feature type="region of interest" description="Disordered" evidence="1">
    <location>
        <begin position="176"/>
        <end position="225"/>
    </location>
</feature>
<sequence>MGELPTFRFTWIPRKRNEAANLISKMTAAENLPSNQLKTYTPLDAVKIWGRRMVDFFKIEWGGNWGENGYWWILYVWKFWNSRNVPEAQRLQEAHHGLSDKALQCYWLWRFRNPRATWDTFEVAFLQRYKPEFIRVLPEIDQNEVSDLDLQYVEPIATIDLTIPEADLSTTDLEISKGEKTTYPDPGFGIDEHSENKELTDDTVSDDDGWVHDSNKEGSGDVDGARSNAKVSIDLVIRGDTSVVMEMMNVTPLDLKRDISGNWRKDRNDVEDVAVVKRKVEPPDLEATDVDASWISSDQSRGSGAIDSQKSGGGLLHIFPTMARPPALLASILPWDRVDETGTEKQQDEVMVKDVDRAIVDAVVYDRDSEIHAESSVVDVHRRGTIRDGGNTSAMKLATMPTSSLTQVMVSATKGGPLVEQRFRIELPSVNLVEACVAAETIEVSIVDESTLFLPTTRNDDSDKREEVGIDMSNNSGSNKLKARVERTHSHANEI</sequence>
<protein>
    <recommendedName>
        <fullName evidence="4">RNase H type-1 domain-containing protein</fullName>
    </recommendedName>
</protein>
<comment type="caution">
    <text evidence="2">The sequence shown here is derived from an EMBL/GenBank/DDBJ whole genome shotgun (WGS) entry which is preliminary data.</text>
</comment>
<evidence type="ECO:0008006" key="4">
    <source>
        <dbReference type="Google" id="ProtNLM"/>
    </source>
</evidence>
<organism evidence="2 3">
    <name type="scientific">Stylosanthes scabra</name>
    <dbReference type="NCBI Taxonomy" id="79078"/>
    <lineage>
        <taxon>Eukaryota</taxon>
        <taxon>Viridiplantae</taxon>
        <taxon>Streptophyta</taxon>
        <taxon>Embryophyta</taxon>
        <taxon>Tracheophyta</taxon>
        <taxon>Spermatophyta</taxon>
        <taxon>Magnoliopsida</taxon>
        <taxon>eudicotyledons</taxon>
        <taxon>Gunneridae</taxon>
        <taxon>Pentapetalae</taxon>
        <taxon>rosids</taxon>
        <taxon>fabids</taxon>
        <taxon>Fabales</taxon>
        <taxon>Fabaceae</taxon>
        <taxon>Papilionoideae</taxon>
        <taxon>50 kb inversion clade</taxon>
        <taxon>dalbergioids sensu lato</taxon>
        <taxon>Dalbergieae</taxon>
        <taxon>Pterocarpus clade</taxon>
        <taxon>Stylosanthes</taxon>
    </lineage>
</organism>
<gene>
    <name evidence="2" type="ORF">PIB30_006111</name>
</gene>
<feature type="region of interest" description="Disordered" evidence="1">
    <location>
        <begin position="457"/>
        <end position="495"/>
    </location>
</feature>
<proteinExistence type="predicted"/>
<reference evidence="2 3" key="1">
    <citation type="journal article" date="2023" name="Plants (Basel)">
        <title>Bridging the Gap: Combining Genomics and Transcriptomics Approaches to Understand Stylosanthes scabra, an Orphan Legume from the Brazilian Caatinga.</title>
        <authorList>
            <person name="Ferreira-Neto J.R.C."/>
            <person name="da Silva M.D."/>
            <person name="Binneck E."/>
            <person name="de Melo N.F."/>
            <person name="da Silva R.H."/>
            <person name="de Melo A.L.T.M."/>
            <person name="Pandolfi V."/>
            <person name="Bustamante F.O."/>
            <person name="Brasileiro-Vidal A.C."/>
            <person name="Benko-Iseppon A.M."/>
        </authorList>
    </citation>
    <scope>NUCLEOTIDE SEQUENCE [LARGE SCALE GENOMIC DNA]</scope>
    <source>
        <tissue evidence="2">Leaves</tissue>
    </source>
</reference>
<evidence type="ECO:0000313" key="3">
    <source>
        <dbReference type="Proteomes" id="UP001341840"/>
    </source>
</evidence>
<evidence type="ECO:0000313" key="2">
    <source>
        <dbReference type="EMBL" id="MED6179994.1"/>
    </source>
</evidence>
<name>A0ABU6W3R0_9FABA</name>
<evidence type="ECO:0000256" key="1">
    <source>
        <dbReference type="SAM" id="MobiDB-lite"/>
    </source>
</evidence>
<feature type="compositionally biased region" description="Basic and acidic residues" evidence="1">
    <location>
        <begin position="458"/>
        <end position="468"/>
    </location>
</feature>
<dbReference type="EMBL" id="JASCZI010181255">
    <property type="protein sequence ID" value="MED6179994.1"/>
    <property type="molecule type" value="Genomic_DNA"/>
</dbReference>
<accession>A0ABU6W3R0</accession>